<evidence type="ECO:0000313" key="2">
    <source>
        <dbReference type="Proteomes" id="UP000800235"/>
    </source>
</evidence>
<keyword evidence="2" id="KW-1185">Reference proteome</keyword>
<proteinExistence type="predicted"/>
<accession>A0A9P4NG67</accession>
<name>A0A9P4NG67_9PEZI</name>
<gene>
    <name evidence="1" type="ORF">EJ08DRAFT_702757</name>
</gene>
<evidence type="ECO:0000313" key="1">
    <source>
        <dbReference type="EMBL" id="KAF2419690.1"/>
    </source>
</evidence>
<dbReference type="EMBL" id="MU007117">
    <property type="protein sequence ID" value="KAF2419690.1"/>
    <property type="molecule type" value="Genomic_DNA"/>
</dbReference>
<sequence>MAEKTIPHDLLWFAYPGPPESAKRWRNPPSNEYIAPSFLWALVVPRISFIDVEADHEIYKPTFSVKQVECKPKGKDRSDYEEDGMEKCQAEANNLEGFDDEDNGLFWGDGLEGIELDGAYDDELVVAVMTTQTISLLCQKPKKKERMQLN</sequence>
<dbReference type="Proteomes" id="UP000800235">
    <property type="component" value="Unassembled WGS sequence"/>
</dbReference>
<reference evidence="1" key="1">
    <citation type="journal article" date="2020" name="Stud. Mycol.">
        <title>101 Dothideomycetes genomes: a test case for predicting lifestyles and emergence of pathogens.</title>
        <authorList>
            <person name="Haridas S."/>
            <person name="Albert R."/>
            <person name="Binder M."/>
            <person name="Bloem J."/>
            <person name="Labutti K."/>
            <person name="Salamov A."/>
            <person name="Andreopoulos B."/>
            <person name="Baker S."/>
            <person name="Barry K."/>
            <person name="Bills G."/>
            <person name="Bluhm B."/>
            <person name="Cannon C."/>
            <person name="Castanera R."/>
            <person name="Culley D."/>
            <person name="Daum C."/>
            <person name="Ezra D."/>
            <person name="Gonzalez J."/>
            <person name="Henrissat B."/>
            <person name="Kuo A."/>
            <person name="Liang C."/>
            <person name="Lipzen A."/>
            <person name="Lutzoni F."/>
            <person name="Magnuson J."/>
            <person name="Mondo S."/>
            <person name="Nolan M."/>
            <person name="Ohm R."/>
            <person name="Pangilinan J."/>
            <person name="Park H.-J."/>
            <person name="Ramirez L."/>
            <person name="Alfaro M."/>
            <person name="Sun H."/>
            <person name="Tritt A."/>
            <person name="Yoshinaga Y."/>
            <person name="Zwiers L.-H."/>
            <person name="Turgeon B."/>
            <person name="Goodwin S."/>
            <person name="Spatafora J."/>
            <person name="Crous P."/>
            <person name="Grigoriev I."/>
        </authorList>
    </citation>
    <scope>NUCLEOTIDE SEQUENCE</scope>
    <source>
        <strain evidence="1">CBS 130266</strain>
    </source>
</reference>
<organism evidence="1 2">
    <name type="scientific">Tothia fuscella</name>
    <dbReference type="NCBI Taxonomy" id="1048955"/>
    <lineage>
        <taxon>Eukaryota</taxon>
        <taxon>Fungi</taxon>
        <taxon>Dikarya</taxon>
        <taxon>Ascomycota</taxon>
        <taxon>Pezizomycotina</taxon>
        <taxon>Dothideomycetes</taxon>
        <taxon>Pleosporomycetidae</taxon>
        <taxon>Venturiales</taxon>
        <taxon>Cylindrosympodiaceae</taxon>
        <taxon>Tothia</taxon>
    </lineage>
</organism>
<comment type="caution">
    <text evidence="1">The sequence shown here is derived from an EMBL/GenBank/DDBJ whole genome shotgun (WGS) entry which is preliminary data.</text>
</comment>
<protein>
    <submittedName>
        <fullName evidence="1">Uncharacterized protein</fullName>
    </submittedName>
</protein>
<dbReference type="AlphaFoldDB" id="A0A9P4NG67"/>